<dbReference type="Pfam" id="PF08241">
    <property type="entry name" value="Methyltransf_11"/>
    <property type="match status" value="1"/>
</dbReference>
<dbReference type="STRING" id="150374.A0A0M8N7Q2"/>
<dbReference type="InterPro" id="IPR013216">
    <property type="entry name" value="Methyltransf_11"/>
</dbReference>
<protein>
    <submittedName>
        <fullName evidence="5">Putative methyltransferase</fullName>
    </submittedName>
</protein>
<dbReference type="Gene3D" id="3.40.50.150">
    <property type="entry name" value="Vaccinia Virus protein VP39"/>
    <property type="match status" value="2"/>
</dbReference>
<evidence type="ECO:0000256" key="1">
    <source>
        <dbReference type="ARBA" id="ARBA00022603"/>
    </source>
</evidence>
<evidence type="ECO:0000259" key="4">
    <source>
        <dbReference type="Pfam" id="PF13649"/>
    </source>
</evidence>
<name>A0A0M8N7Q2_ESCWE</name>
<keyword evidence="1 5" id="KW-0489">Methyltransferase</keyword>
<dbReference type="GO" id="GO:0032259">
    <property type="term" value="P:methylation"/>
    <property type="evidence" value="ECO:0007669"/>
    <property type="project" value="UniProtKB-KW"/>
</dbReference>
<feature type="domain" description="Methyltransferase type 11" evidence="3">
    <location>
        <begin position="278"/>
        <end position="365"/>
    </location>
</feature>
<dbReference type="InterPro" id="IPR041698">
    <property type="entry name" value="Methyltransf_25"/>
</dbReference>
<keyword evidence="6" id="KW-1185">Reference proteome</keyword>
<evidence type="ECO:0000256" key="2">
    <source>
        <dbReference type="ARBA" id="ARBA00022679"/>
    </source>
</evidence>
<comment type="caution">
    <text evidence="5">The sequence shown here is derived from an EMBL/GenBank/DDBJ whole genome shotgun (WGS) entry which is preliminary data.</text>
</comment>
<dbReference type="Proteomes" id="UP000053831">
    <property type="component" value="Unassembled WGS sequence"/>
</dbReference>
<gene>
    <name evidence="5" type="ORF">ESCO_001642</name>
</gene>
<organism evidence="5 6">
    <name type="scientific">Escovopsis weberi</name>
    <dbReference type="NCBI Taxonomy" id="150374"/>
    <lineage>
        <taxon>Eukaryota</taxon>
        <taxon>Fungi</taxon>
        <taxon>Dikarya</taxon>
        <taxon>Ascomycota</taxon>
        <taxon>Pezizomycotina</taxon>
        <taxon>Sordariomycetes</taxon>
        <taxon>Hypocreomycetidae</taxon>
        <taxon>Hypocreales</taxon>
        <taxon>Hypocreaceae</taxon>
        <taxon>Escovopsis</taxon>
    </lineage>
</organism>
<dbReference type="PANTHER" id="PTHR43861">
    <property type="entry name" value="TRANS-ACONITATE 2-METHYLTRANSFERASE-RELATED"/>
    <property type="match status" value="1"/>
</dbReference>
<accession>A0A0M8N7Q2</accession>
<feature type="domain" description="Methyltransferase" evidence="4">
    <location>
        <begin position="49"/>
        <end position="138"/>
    </location>
</feature>
<reference evidence="5 6" key="1">
    <citation type="submission" date="2015-07" db="EMBL/GenBank/DDBJ databases">
        <title>The genome of the fungus Escovopsis weberi, a specialized disease agent of ant agriculture.</title>
        <authorList>
            <person name="de Man T.J."/>
            <person name="Stajich J.E."/>
            <person name="Kubicek C.P."/>
            <person name="Chenthamara K."/>
            <person name="Atanasova L."/>
            <person name="Druzhinina I.S."/>
            <person name="Birnbaum S."/>
            <person name="Barribeau S.M."/>
            <person name="Teiling C."/>
            <person name="Suen G."/>
            <person name="Currie C."/>
            <person name="Gerardo N.M."/>
        </authorList>
    </citation>
    <scope>NUCLEOTIDE SEQUENCE [LARGE SCALE GENOMIC DNA]</scope>
</reference>
<evidence type="ECO:0000313" key="6">
    <source>
        <dbReference type="Proteomes" id="UP000053831"/>
    </source>
</evidence>
<keyword evidence="2 5" id="KW-0808">Transferase</keyword>
<proteinExistence type="predicted"/>
<dbReference type="CDD" id="cd02440">
    <property type="entry name" value="AdoMet_MTases"/>
    <property type="match status" value="2"/>
</dbReference>
<dbReference type="AlphaFoldDB" id="A0A0M8N7Q2"/>
<dbReference type="OrthoDB" id="540004at2759"/>
<sequence length="506" mass="55389">MAPADYSSLAPEQLFDLMADKYSHAYGHNTSLNRTLDSLTGYLDPGASVLDVGCGPGGPAAHLASLGFQVTGIDISKNMIDQCRKKNIPAMFHQVDMRSFEPHESLDGVVSLFSLLQVPYRDVCSMIYSMASWLRPGGVLVIGTVPADGILDDAALQGMTGDYIEDHEVDFMGGVCRATLVTTTGLLGIVQQAGLLILNVKREELEVKGVPASGTESQIFITARRTWLEPLFGPWPLPLQRRPAHLLSQGGWEPFASRLTRHEFDAVLKALESNKRVLDVGSGHGELPVLIAKQLGKAFAIEPNAERNDIISQKGRESNVEITQGTAESLPYGDKSFDALVALWILHYVDDLEAALTEMVRVVDPAAPNARLIIIQGAPDNDLVDLLNRVCIPIAAGEGAPRDHQGLLLATAARVFSRHGFGDITLSRVLATCDFPEEDVSERCDRAAEVLTDFWYAGHPRAEEMRRSFGPALREHFGRGAREVKDQAVMLVARPTNPKRVQNYWY</sequence>
<dbReference type="Pfam" id="PF13649">
    <property type="entry name" value="Methyltransf_25"/>
    <property type="match status" value="1"/>
</dbReference>
<evidence type="ECO:0000259" key="3">
    <source>
        <dbReference type="Pfam" id="PF08241"/>
    </source>
</evidence>
<dbReference type="GO" id="GO:0008757">
    <property type="term" value="F:S-adenosylmethionine-dependent methyltransferase activity"/>
    <property type="evidence" value="ECO:0007669"/>
    <property type="project" value="InterPro"/>
</dbReference>
<dbReference type="PANTHER" id="PTHR43861:SF1">
    <property type="entry name" value="TRANS-ACONITATE 2-METHYLTRANSFERASE"/>
    <property type="match status" value="1"/>
</dbReference>
<evidence type="ECO:0000313" key="5">
    <source>
        <dbReference type="EMBL" id="KOS22414.1"/>
    </source>
</evidence>
<dbReference type="SUPFAM" id="SSF53335">
    <property type="entry name" value="S-adenosyl-L-methionine-dependent methyltransferases"/>
    <property type="match status" value="2"/>
</dbReference>
<dbReference type="InterPro" id="IPR029063">
    <property type="entry name" value="SAM-dependent_MTases_sf"/>
</dbReference>
<dbReference type="EMBL" id="LGSR01000006">
    <property type="protein sequence ID" value="KOS22414.1"/>
    <property type="molecule type" value="Genomic_DNA"/>
</dbReference>